<dbReference type="EMBL" id="BAUW01000068">
    <property type="protein sequence ID" value="GAE47236.1"/>
    <property type="molecule type" value="Genomic_DNA"/>
</dbReference>
<comment type="caution">
    <text evidence="1">The sequence shown here is derived from an EMBL/GenBank/DDBJ whole genome shotgun (WGS) entry which is preliminary data.</text>
</comment>
<evidence type="ECO:0000313" key="2">
    <source>
        <dbReference type="Proteomes" id="UP000018949"/>
    </source>
</evidence>
<dbReference type="Pfam" id="PF14164">
    <property type="entry name" value="YqzH"/>
    <property type="match status" value="1"/>
</dbReference>
<gene>
    <name evidence="1" type="ORF">JCM21738_4194</name>
</gene>
<dbReference type="AlphaFoldDB" id="W4RSF1"/>
<dbReference type="Proteomes" id="UP000018949">
    <property type="component" value="Unassembled WGS sequence"/>
</dbReference>
<protein>
    <recommendedName>
        <fullName evidence="3">YqzH-like protein</fullName>
    </recommendedName>
</protein>
<dbReference type="InterPro" id="IPR025546">
    <property type="entry name" value="YqzH"/>
</dbReference>
<reference evidence="1 2" key="1">
    <citation type="submission" date="2013-12" db="EMBL/GenBank/DDBJ databases">
        <title>NBRP : Genome information of microbial organism related human and environment.</title>
        <authorList>
            <person name="Hattori M."/>
            <person name="Oshima K."/>
            <person name="Inaba H."/>
            <person name="Suda W."/>
            <person name="Sakamoto M."/>
            <person name="Iino T."/>
            <person name="Kitahara M."/>
            <person name="Oshida Y."/>
            <person name="Iida T."/>
            <person name="Kudo T."/>
            <person name="Itoh T."/>
            <person name="Ahmed I."/>
            <person name="Ohkuma M."/>
        </authorList>
    </citation>
    <scope>NUCLEOTIDE SEQUENCE [LARGE SCALE GENOMIC DNA]</scope>
    <source>
        <strain evidence="1 2">JCM 21738</strain>
    </source>
</reference>
<name>W4RSF1_9BACI</name>
<evidence type="ECO:0000313" key="1">
    <source>
        <dbReference type="EMBL" id="GAE47236.1"/>
    </source>
</evidence>
<accession>W4RSF1</accession>
<organism evidence="1 2">
    <name type="scientific">Mesobacillus boroniphilus JCM 21738</name>
    <dbReference type="NCBI Taxonomy" id="1294265"/>
    <lineage>
        <taxon>Bacteria</taxon>
        <taxon>Bacillati</taxon>
        <taxon>Bacillota</taxon>
        <taxon>Bacilli</taxon>
        <taxon>Bacillales</taxon>
        <taxon>Bacillaceae</taxon>
        <taxon>Mesobacillus</taxon>
    </lineage>
</organism>
<evidence type="ECO:0008006" key="3">
    <source>
        <dbReference type="Google" id="ProtNLM"/>
    </source>
</evidence>
<sequence length="67" mass="8001">MLFFMDKKLIRKMVQKCFVQYRHDGSLPFGEAEFDELYLKIVEQKNEEPDADLHELINDAVYEFLAT</sequence>
<proteinExistence type="predicted"/>
<keyword evidence="2" id="KW-1185">Reference proteome</keyword>